<proteinExistence type="predicted"/>
<gene>
    <name evidence="2" type="ORF">BGZ70_003923</name>
</gene>
<dbReference type="OrthoDB" id="2357015at2759"/>
<comment type="caution">
    <text evidence="2">The sequence shown here is derived from an EMBL/GenBank/DDBJ whole genome shotgun (WGS) entry which is preliminary data.</text>
</comment>
<name>A0A9P6LVZ9_MORAP</name>
<dbReference type="AlphaFoldDB" id="A0A9P6LVZ9"/>
<evidence type="ECO:0000256" key="1">
    <source>
        <dbReference type="SAM" id="MobiDB-lite"/>
    </source>
</evidence>
<sequence length="274" mass="31655">MEVVYGLHVDEEDEDVDVEAERERILATPVRFGNKEYFPQQPLPVGPVDTPTIIIQPTLIWKTKLPRTVDYASSRWEDDKMWTTCLITGVEERKNQNLDLRLDVKQTGQFADGVGFSGSNQIYLAEASTLHQPKAEKLKEDEYKLVRAMRDSLISQLRATCRESIPCRAMTVFGSSSYKDETKLWQLDFKGVFRLFRFDTFLIPLKKQDFGRKMKTAALSCIELEVRVEMELQKRESEAVPVSYRERVELNEAVRGIQATTPTPEKPRKRKFSL</sequence>
<accession>A0A9P6LVZ9</accession>
<evidence type="ECO:0000313" key="3">
    <source>
        <dbReference type="Proteomes" id="UP000738359"/>
    </source>
</evidence>
<feature type="region of interest" description="Disordered" evidence="1">
    <location>
        <begin position="255"/>
        <end position="274"/>
    </location>
</feature>
<evidence type="ECO:0000313" key="2">
    <source>
        <dbReference type="EMBL" id="KAF9945283.1"/>
    </source>
</evidence>
<protein>
    <submittedName>
        <fullName evidence="2">Uncharacterized protein</fullName>
    </submittedName>
</protein>
<dbReference type="Proteomes" id="UP000738359">
    <property type="component" value="Unassembled WGS sequence"/>
</dbReference>
<reference evidence="2" key="1">
    <citation type="journal article" date="2020" name="Fungal Divers.">
        <title>Resolving the Mortierellaceae phylogeny through synthesis of multi-gene phylogenetics and phylogenomics.</title>
        <authorList>
            <person name="Vandepol N."/>
            <person name="Liber J."/>
            <person name="Desiro A."/>
            <person name="Na H."/>
            <person name="Kennedy M."/>
            <person name="Barry K."/>
            <person name="Grigoriev I.V."/>
            <person name="Miller A.N."/>
            <person name="O'Donnell K."/>
            <person name="Stajich J.E."/>
            <person name="Bonito G."/>
        </authorList>
    </citation>
    <scope>NUCLEOTIDE SEQUENCE</scope>
    <source>
        <strain evidence="2">CK1249</strain>
    </source>
</reference>
<keyword evidence="3" id="KW-1185">Reference proteome</keyword>
<dbReference type="EMBL" id="JAAAHY010002130">
    <property type="protein sequence ID" value="KAF9945283.1"/>
    <property type="molecule type" value="Genomic_DNA"/>
</dbReference>
<organism evidence="2 3">
    <name type="scientific">Mortierella alpina</name>
    <name type="common">Oleaginous fungus</name>
    <name type="synonym">Mortierella renispora</name>
    <dbReference type="NCBI Taxonomy" id="64518"/>
    <lineage>
        <taxon>Eukaryota</taxon>
        <taxon>Fungi</taxon>
        <taxon>Fungi incertae sedis</taxon>
        <taxon>Mucoromycota</taxon>
        <taxon>Mortierellomycotina</taxon>
        <taxon>Mortierellomycetes</taxon>
        <taxon>Mortierellales</taxon>
        <taxon>Mortierellaceae</taxon>
        <taxon>Mortierella</taxon>
    </lineage>
</organism>